<keyword evidence="1" id="KW-0812">Transmembrane</keyword>
<gene>
    <name evidence="2" type="ORF">EWM57_04080</name>
</gene>
<reference evidence="2 3" key="1">
    <citation type="submission" date="2019-02" db="EMBL/GenBank/DDBJ databases">
        <title>Bacterial novel species isolated from soil.</title>
        <authorList>
            <person name="Jung H.-Y."/>
        </authorList>
    </citation>
    <scope>NUCLEOTIDE SEQUENCE [LARGE SCALE GENOMIC DNA]</scope>
    <source>
        <strain evidence="2 3">1-3-3-3</strain>
    </source>
</reference>
<evidence type="ECO:0000313" key="3">
    <source>
        <dbReference type="Proteomes" id="UP000294155"/>
    </source>
</evidence>
<organism evidence="2 3">
    <name type="scientific">Hymenobacter persicinus</name>
    <dbReference type="NCBI Taxonomy" id="2025506"/>
    <lineage>
        <taxon>Bacteria</taxon>
        <taxon>Pseudomonadati</taxon>
        <taxon>Bacteroidota</taxon>
        <taxon>Cytophagia</taxon>
        <taxon>Cytophagales</taxon>
        <taxon>Hymenobacteraceae</taxon>
        <taxon>Hymenobacter</taxon>
    </lineage>
</organism>
<protein>
    <submittedName>
        <fullName evidence="2">Uncharacterized protein</fullName>
    </submittedName>
</protein>
<feature type="transmembrane region" description="Helical" evidence="1">
    <location>
        <begin position="34"/>
        <end position="51"/>
    </location>
</feature>
<evidence type="ECO:0000313" key="2">
    <source>
        <dbReference type="EMBL" id="RYU82877.1"/>
    </source>
</evidence>
<keyword evidence="3" id="KW-1185">Reference proteome</keyword>
<feature type="transmembrane region" description="Helical" evidence="1">
    <location>
        <begin position="69"/>
        <end position="88"/>
    </location>
</feature>
<sequence>MLNLALFQSRLLGYLVGLLPIVGMLLLYRQVIPQGLGLGLTAGGLYLSMLVQQKAQKRFPYNFRDRGEWLALVVYMALVAGLVISVRYW</sequence>
<dbReference type="RefSeq" id="WP_129919859.1">
    <property type="nucleotide sequence ID" value="NZ_SEWE01000005.1"/>
</dbReference>
<keyword evidence="1" id="KW-1133">Transmembrane helix</keyword>
<dbReference type="OrthoDB" id="887021at2"/>
<accession>A0A4Q5LEL8</accession>
<proteinExistence type="predicted"/>
<dbReference type="Proteomes" id="UP000294155">
    <property type="component" value="Unassembled WGS sequence"/>
</dbReference>
<comment type="caution">
    <text evidence="2">The sequence shown here is derived from an EMBL/GenBank/DDBJ whole genome shotgun (WGS) entry which is preliminary data.</text>
</comment>
<keyword evidence="1" id="KW-0472">Membrane</keyword>
<dbReference type="EMBL" id="SEWE01000005">
    <property type="protein sequence ID" value="RYU82877.1"/>
    <property type="molecule type" value="Genomic_DNA"/>
</dbReference>
<evidence type="ECO:0000256" key="1">
    <source>
        <dbReference type="SAM" id="Phobius"/>
    </source>
</evidence>
<name>A0A4Q5LEL8_9BACT</name>
<dbReference type="AlphaFoldDB" id="A0A4Q5LEL8"/>
<feature type="transmembrane region" description="Helical" evidence="1">
    <location>
        <begin position="12"/>
        <end position="28"/>
    </location>
</feature>